<accession>A0A917A268</accession>
<gene>
    <name evidence="1" type="ORF">GCM10011390_48360</name>
</gene>
<dbReference type="PRINTS" id="PR00313">
    <property type="entry name" value="CABNDNGRPT"/>
</dbReference>
<dbReference type="Proteomes" id="UP000644699">
    <property type="component" value="Unassembled WGS sequence"/>
</dbReference>
<reference evidence="1" key="1">
    <citation type="journal article" date="2014" name="Int. J. Syst. Evol. Microbiol.">
        <title>Complete genome sequence of Corynebacterium casei LMG S-19264T (=DSM 44701T), isolated from a smear-ripened cheese.</title>
        <authorList>
            <consortium name="US DOE Joint Genome Institute (JGI-PGF)"/>
            <person name="Walter F."/>
            <person name="Albersmeier A."/>
            <person name="Kalinowski J."/>
            <person name="Ruckert C."/>
        </authorList>
    </citation>
    <scope>NUCLEOTIDE SEQUENCE</scope>
    <source>
        <strain evidence="1">CGMCC 1.15367</strain>
    </source>
</reference>
<keyword evidence="2" id="KW-1185">Reference proteome</keyword>
<dbReference type="AlphaFoldDB" id="A0A917A268"/>
<proteinExistence type="predicted"/>
<protein>
    <recommendedName>
        <fullName evidence="3">YD repeat-containing protein</fullName>
    </recommendedName>
</protein>
<dbReference type="InterPro" id="IPR011049">
    <property type="entry name" value="Serralysin-like_metalloprot_C"/>
</dbReference>
<evidence type="ECO:0000313" key="2">
    <source>
        <dbReference type="Proteomes" id="UP000644699"/>
    </source>
</evidence>
<dbReference type="Gene3D" id="3.90.930.1">
    <property type="match status" value="1"/>
</dbReference>
<dbReference type="EMBL" id="BMIQ01000012">
    <property type="protein sequence ID" value="GGE23271.1"/>
    <property type="molecule type" value="Genomic_DNA"/>
</dbReference>
<name>A0A917A268_9HYPH</name>
<sequence>MSDSFLSVVPLTPGTDLLAPSAEGRLVTATLSTLNASDQLVGGAGHDVLALDGAEATYRSNPFDARNTFDLSELAAFSGFEEVRVSNPTRVQVNLDLPDGMDLKLVLSDGRVPGANVPAWTGNISVQLGTGRVNLQGGAEGDNIIASQPDHLAAGSVIDGGAGRDQLNFSHVYQVLGGYDPETQIYTPITIADTVYDLTKIDLKNVENLALFGGFSQLNGATVVKVDAASLADVTLIMGVDNAELTTDAAALDLTGKTLRDVLVASGSKAGTVFTTDSVQTALQIVGGAGKDEVVLTGAALTEAQREHIFREGAIETLRDASGLAEAEYDAQGALRQVIFTGLDGGKRIDRYAPDGTKLAETSIHDGLREEHSFVVTGKAYASQDAVYDAASGRLISLERAYADGRPALSQTVKADGSQVVKDWTPAGELTVSILSSDGRLQTQDRYDAAGHHLSFDMRNVDGSREWRGFDPETGRETSLVHVNADKSRVETKHTVAGKPYADQVASYDAKGHLTEMLRHHADGSLAFYQVNGADGTSEVHQYDAFHRETTKVLGDLAGARDAFEFAYAGRSPLPSAVTQTHYGAGNVKLWTDRTAADGSHSQVAKAAGAVLVSHEGVADTFTGFKGGADTFVFGQGFGKDVVKGFEAGSGTGHDVLAFDDSLVSSFSELQTHMTKLGGDTLLSFGTDTLLVKGVAPAALTADDVHFIHHDQLMI</sequence>
<reference evidence="1" key="2">
    <citation type="submission" date="2020-09" db="EMBL/GenBank/DDBJ databases">
        <authorList>
            <person name="Sun Q."/>
            <person name="Zhou Y."/>
        </authorList>
    </citation>
    <scope>NUCLEOTIDE SEQUENCE</scope>
    <source>
        <strain evidence="1">CGMCC 1.15367</strain>
    </source>
</reference>
<dbReference type="RefSeq" id="WP_188913133.1">
    <property type="nucleotide sequence ID" value="NZ_BMIQ01000012.1"/>
</dbReference>
<dbReference type="SUPFAM" id="SSF51120">
    <property type="entry name" value="beta-Roll"/>
    <property type="match status" value="2"/>
</dbReference>
<evidence type="ECO:0008006" key="3">
    <source>
        <dbReference type="Google" id="ProtNLM"/>
    </source>
</evidence>
<evidence type="ECO:0000313" key="1">
    <source>
        <dbReference type="EMBL" id="GGE23271.1"/>
    </source>
</evidence>
<organism evidence="1 2">
    <name type="scientific">Aureimonas endophytica</name>
    <dbReference type="NCBI Taxonomy" id="2027858"/>
    <lineage>
        <taxon>Bacteria</taxon>
        <taxon>Pseudomonadati</taxon>
        <taxon>Pseudomonadota</taxon>
        <taxon>Alphaproteobacteria</taxon>
        <taxon>Hyphomicrobiales</taxon>
        <taxon>Aurantimonadaceae</taxon>
        <taxon>Aureimonas</taxon>
    </lineage>
</organism>
<comment type="caution">
    <text evidence="1">The sequence shown here is derived from an EMBL/GenBank/DDBJ whole genome shotgun (WGS) entry which is preliminary data.</text>
</comment>